<name>A0ABD2PPI0_9PLAT</name>
<dbReference type="Proteomes" id="UP001626550">
    <property type="component" value="Unassembled WGS sequence"/>
</dbReference>
<keyword evidence="3" id="KW-1185">Reference proteome</keyword>
<proteinExistence type="predicted"/>
<feature type="compositionally biased region" description="Low complexity" evidence="1">
    <location>
        <begin position="22"/>
        <end position="31"/>
    </location>
</feature>
<comment type="caution">
    <text evidence="2">The sequence shown here is derived from an EMBL/GenBank/DDBJ whole genome shotgun (WGS) entry which is preliminary data.</text>
</comment>
<dbReference type="AlphaFoldDB" id="A0ABD2PPI0"/>
<accession>A0ABD2PPI0</accession>
<organism evidence="2 3">
    <name type="scientific">Cichlidogyrus casuarinus</name>
    <dbReference type="NCBI Taxonomy" id="1844966"/>
    <lineage>
        <taxon>Eukaryota</taxon>
        <taxon>Metazoa</taxon>
        <taxon>Spiralia</taxon>
        <taxon>Lophotrochozoa</taxon>
        <taxon>Platyhelminthes</taxon>
        <taxon>Monogenea</taxon>
        <taxon>Monopisthocotylea</taxon>
        <taxon>Dactylogyridea</taxon>
        <taxon>Ancyrocephalidae</taxon>
        <taxon>Cichlidogyrus</taxon>
    </lineage>
</organism>
<sequence>MLTTALSQQPLGLKTSSEDPPSRSSSSASASATAMNLINAITSVATASSYQEELTRSLHLAKSPDQDTSPESSPKRACSRDPKDSLPHEGKNAPTPFSEYQSSLEDEVGPIFLPCSVVHMI</sequence>
<feature type="compositionally biased region" description="Polar residues" evidence="1">
    <location>
        <begin position="1"/>
        <end position="10"/>
    </location>
</feature>
<dbReference type="EMBL" id="JBJKFK010003949">
    <property type="protein sequence ID" value="KAL3309410.1"/>
    <property type="molecule type" value="Genomic_DNA"/>
</dbReference>
<evidence type="ECO:0000313" key="2">
    <source>
        <dbReference type="EMBL" id="KAL3309410.1"/>
    </source>
</evidence>
<evidence type="ECO:0000313" key="3">
    <source>
        <dbReference type="Proteomes" id="UP001626550"/>
    </source>
</evidence>
<gene>
    <name evidence="2" type="ORF">Ciccas_012042</name>
</gene>
<reference evidence="2 3" key="1">
    <citation type="submission" date="2024-11" db="EMBL/GenBank/DDBJ databases">
        <title>Adaptive evolution of stress response genes in parasites aligns with host niche diversity.</title>
        <authorList>
            <person name="Hahn C."/>
            <person name="Resl P."/>
        </authorList>
    </citation>
    <scope>NUCLEOTIDE SEQUENCE [LARGE SCALE GENOMIC DNA]</scope>
    <source>
        <strain evidence="2">EGGRZ-B1_66</strain>
        <tissue evidence="2">Body</tissue>
    </source>
</reference>
<protein>
    <submittedName>
        <fullName evidence="2">Uncharacterized protein</fullName>
    </submittedName>
</protein>
<evidence type="ECO:0000256" key="1">
    <source>
        <dbReference type="SAM" id="MobiDB-lite"/>
    </source>
</evidence>
<feature type="region of interest" description="Disordered" evidence="1">
    <location>
        <begin position="1"/>
        <end position="31"/>
    </location>
</feature>
<feature type="compositionally biased region" description="Basic and acidic residues" evidence="1">
    <location>
        <begin position="78"/>
        <end position="91"/>
    </location>
</feature>
<feature type="region of interest" description="Disordered" evidence="1">
    <location>
        <begin position="52"/>
        <end position="103"/>
    </location>
</feature>